<dbReference type="EMBL" id="NMTQ01000037">
    <property type="protein sequence ID" value="PDX57273.1"/>
    <property type="molecule type" value="Genomic_DNA"/>
</dbReference>
<keyword evidence="1" id="KW-0472">Membrane</keyword>
<keyword evidence="1" id="KW-0812">Transmembrane</keyword>
<organism evidence="2 3">
    <name type="scientific">Faecalibacterium langellae</name>
    <dbReference type="NCBI Taxonomy" id="3435293"/>
    <lineage>
        <taxon>Bacteria</taxon>
        <taxon>Bacillati</taxon>
        <taxon>Bacillota</taxon>
        <taxon>Clostridia</taxon>
        <taxon>Eubacteriales</taxon>
        <taxon>Oscillospiraceae</taxon>
        <taxon>Faecalibacterium</taxon>
    </lineage>
</organism>
<evidence type="ECO:0000313" key="3">
    <source>
        <dbReference type="Proteomes" id="UP000220752"/>
    </source>
</evidence>
<accession>A0A2A6Z7C8</accession>
<dbReference type="AlphaFoldDB" id="A0A2A6Z7C8"/>
<proteinExistence type="predicted"/>
<keyword evidence="3" id="KW-1185">Reference proteome</keyword>
<dbReference type="Proteomes" id="UP000220752">
    <property type="component" value="Unassembled WGS sequence"/>
</dbReference>
<evidence type="ECO:0000313" key="2">
    <source>
        <dbReference type="EMBL" id="PDX57273.1"/>
    </source>
</evidence>
<comment type="caution">
    <text evidence="2">The sequence shown here is derived from an EMBL/GenBank/DDBJ whole genome shotgun (WGS) entry which is preliminary data.</text>
</comment>
<feature type="transmembrane region" description="Helical" evidence="1">
    <location>
        <begin position="6"/>
        <end position="35"/>
    </location>
</feature>
<gene>
    <name evidence="2" type="ORF">CGS46_12145</name>
</gene>
<protein>
    <recommendedName>
        <fullName evidence="4">DUF2953 domain-containing protein</fullName>
    </recommendedName>
</protein>
<evidence type="ECO:0000256" key="1">
    <source>
        <dbReference type="SAM" id="Phobius"/>
    </source>
</evidence>
<keyword evidence="1" id="KW-1133">Transmembrane helix</keyword>
<reference evidence="2 3" key="1">
    <citation type="journal article" date="2017" name="Front. Microbiol.">
        <title>New Insights into the Diversity of the Genus Faecalibacterium.</title>
        <authorList>
            <person name="Benevides L."/>
            <person name="Burman S."/>
            <person name="Martin R."/>
            <person name="Robert V."/>
            <person name="Thomas M."/>
            <person name="Miquel S."/>
            <person name="Chain F."/>
            <person name="Sokol H."/>
            <person name="Bermudez-Humaran L.G."/>
            <person name="Morrison M."/>
            <person name="Langella P."/>
            <person name="Azevedo V.A."/>
            <person name="Chatel J.M."/>
            <person name="Soares S."/>
        </authorList>
    </citation>
    <scope>NUCLEOTIDE SEQUENCE [LARGE SCALE GENOMIC DNA]</scope>
    <source>
        <strain evidence="3">CNCM I-4540</strain>
    </source>
</reference>
<sequence length="249" mass="27298">MGAFLAALGAVLLFVLKAVGILLLVVLVLVVLLLLCPFCADLCWEHGVLTVKAGALGITFPVFLYPKPEPPPAPENPEPPRGFGKVKAKFAAWRAERKRKKAEEKARKKAAAAAAKANKPAQPRKKAKITLEILCTMLKGAGTLTKAVFGALRITKIQVRLGVRGEDPAAAARSYGKLQAWLYPVLGVLDRFLWLQFDELRILPDFGSGQPTVEDRVSCRVSAQALFIVLAAVRVLYEFWRKKVLDIFL</sequence>
<evidence type="ECO:0008006" key="4">
    <source>
        <dbReference type="Google" id="ProtNLM"/>
    </source>
</evidence>
<name>A0A2A6Z7C8_9FIRM</name>